<evidence type="ECO:0000313" key="3">
    <source>
        <dbReference type="EMBL" id="GGC12721.1"/>
    </source>
</evidence>
<evidence type="ECO:0000256" key="1">
    <source>
        <dbReference type="SAM" id="Phobius"/>
    </source>
</evidence>
<protein>
    <recommendedName>
        <fullName evidence="2">DUF4395 domain-containing protein</fullName>
    </recommendedName>
</protein>
<feature type="domain" description="DUF4395" evidence="2">
    <location>
        <begin position="27"/>
        <end position="150"/>
    </location>
</feature>
<comment type="caution">
    <text evidence="3">The sequence shown here is derived from an EMBL/GenBank/DDBJ whole genome shotgun (WGS) entry which is preliminary data.</text>
</comment>
<keyword evidence="4" id="KW-1185">Reference proteome</keyword>
<feature type="transmembrane region" description="Helical" evidence="1">
    <location>
        <begin position="99"/>
        <end position="132"/>
    </location>
</feature>
<dbReference type="EMBL" id="BMIK01000001">
    <property type="protein sequence ID" value="GGC12721.1"/>
    <property type="molecule type" value="Genomic_DNA"/>
</dbReference>
<reference evidence="4" key="1">
    <citation type="journal article" date="2019" name="Int. J. Syst. Evol. Microbiol.">
        <title>The Global Catalogue of Microorganisms (GCM) 10K type strain sequencing project: providing services to taxonomists for standard genome sequencing and annotation.</title>
        <authorList>
            <consortium name="The Broad Institute Genomics Platform"/>
            <consortium name="The Broad Institute Genome Sequencing Center for Infectious Disease"/>
            <person name="Wu L."/>
            <person name="Ma J."/>
        </authorList>
    </citation>
    <scope>NUCLEOTIDE SEQUENCE [LARGE SCALE GENOMIC DNA]</scope>
    <source>
        <strain evidence="4">CGMCC 1.15342</strain>
    </source>
</reference>
<sequence>MVSKVGVPAHQAPTFLNAMGEKSKYYVNEQAVRLIAFVVVILTGVLLYTRLEWVGLFMAVDFFLRAFTTIKSPLAILAKVILDKIQVVPKPIFAPPKRFAAALGFVFSTAITVLFHFGLFTAAYAVGGILIFCAVLESVFKVCLGCYIYNGVVAPVLLKSKREKQ</sequence>
<name>A0ABQ1KWT4_9SPHI</name>
<dbReference type="Pfam" id="PF14340">
    <property type="entry name" value="DUF4395"/>
    <property type="match status" value="1"/>
</dbReference>
<organism evidence="3 4">
    <name type="scientific">Parapedobacter defluvii</name>
    <dbReference type="NCBI Taxonomy" id="2045106"/>
    <lineage>
        <taxon>Bacteria</taxon>
        <taxon>Pseudomonadati</taxon>
        <taxon>Bacteroidota</taxon>
        <taxon>Sphingobacteriia</taxon>
        <taxon>Sphingobacteriales</taxon>
        <taxon>Sphingobacteriaceae</taxon>
        <taxon>Parapedobacter</taxon>
    </lineage>
</organism>
<keyword evidence="1" id="KW-0472">Membrane</keyword>
<dbReference type="Proteomes" id="UP000597338">
    <property type="component" value="Unassembled WGS sequence"/>
</dbReference>
<feature type="transmembrane region" description="Helical" evidence="1">
    <location>
        <begin position="138"/>
        <end position="158"/>
    </location>
</feature>
<evidence type="ECO:0000259" key="2">
    <source>
        <dbReference type="Pfam" id="PF14340"/>
    </source>
</evidence>
<gene>
    <name evidence="3" type="ORF">GCM10011386_00450</name>
</gene>
<keyword evidence="1" id="KW-0812">Transmembrane</keyword>
<evidence type="ECO:0000313" key="4">
    <source>
        <dbReference type="Proteomes" id="UP000597338"/>
    </source>
</evidence>
<accession>A0ABQ1KWT4</accession>
<proteinExistence type="predicted"/>
<keyword evidence="1" id="KW-1133">Transmembrane helix</keyword>
<dbReference type="InterPro" id="IPR025508">
    <property type="entry name" value="DUF4395"/>
</dbReference>
<feature type="transmembrane region" description="Helical" evidence="1">
    <location>
        <begin position="31"/>
        <end position="48"/>
    </location>
</feature>